<keyword evidence="2" id="KW-1185">Reference proteome</keyword>
<dbReference type="OrthoDB" id="4274942at2"/>
<evidence type="ECO:0000313" key="1">
    <source>
        <dbReference type="EMBL" id="RKM92572.1"/>
    </source>
</evidence>
<comment type="caution">
    <text evidence="1">The sequence shown here is derived from an EMBL/GenBank/DDBJ whole genome shotgun (WGS) entry which is preliminary data.</text>
</comment>
<protein>
    <submittedName>
        <fullName evidence="1">Uncharacterized protein</fullName>
    </submittedName>
</protein>
<proteinExistence type="predicted"/>
<dbReference type="RefSeq" id="WP_043472612.1">
    <property type="nucleotide sequence ID" value="NZ_JNAD02000013.1"/>
</dbReference>
<sequence>MPNPELAARVRSAILTRPRHYDPSAWLGGTTLLQPGTPLVDTDPLCRTTLCVAGYAAHFTGHTLEVAGDPAGSHDSSATHTLAHKPGSQPLPVWIVAQRELRLTGNDAGRLFASCTKAGTVLAALAQLAGGAPRIHWDAIGQ</sequence>
<reference evidence="1 2" key="1">
    <citation type="journal article" date="2014" name="Genome Announc.">
        <title>Draft Genome Sequence of Streptomyces fradiae ATCC 19609, a Strain Highly Sensitive to Antibiotics.</title>
        <authorList>
            <person name="Bekker O.B."/>
            <person name="Klimina K.M."/>
            <person name="Vatlin A.A."/>
            <person name="Zakharevich N.V."/>
            <person name="Kasianov A.S."/>
            <person name="Danilenko V.N."/>
        </authorList>
    </citation>
    <scope>NUCLEOTIDE SEQUENCE [LARGE SCALE GENOMIC DNA]</scope>
    <source>
        <strain evidence="1 2">ATCC 19609</strain>
    </source>
</reference>
<organism evidence="1 2">
    <name type="scientific">Streptomyces xinghaiensis</name>
    <dbReference type="NCBI Taxonomy" id="1038928"/>
    <lineage>
        <taxon>Bacteria</taxon>
        <taxon>Bacillati</taxon>
        <taxon>Actinomycetota</taxon>
        <taxon>Actinomycetes</taxon>
        <taxon>Kitasatosporales</taxon>
        <taxon>Streptomycetaceae</taxon>
        <taxon>Streptomyces</taxon>
    </lineage>
</organism>
<name>A0A420UXY3_9ACTN</name>
<dbReference type="AlphaFoldDB" id="A0A420UXY3"/>
<gene>
    <name evidence="1" type="ORF">SFRA_024595</name>
</gene>
<evidence type="ECO:0000313" key="2">
    <source>
        <dbReference type="Proteomes" id="UP000028058"/>
    </source>
</evidence>
<dbReference type="Proteomes" id="UP000028058">
    <property type="component" value="Unassembled WGS sequence"/>
</dbReference>
<dbReference type="EMBL" id="JNAD02000013">
    <property type="protein sequence ID" value="RKM92572.1"/>
    <property type="molecule type" value="Genomic_DNA"/>
</dbReference>
<accession>A0A420UXY3</accession>